<dbReference type="GO" id="GO:0006207">
    <property type="term" value="P:'de novo' pyrimidine nucleobase biosynthetic process"/>
    <property type="evidence" value="ECO:0007669"/>
    <property type="project" value="TreeGrafter"/>
</dbReference>
<dbReference type="InterPro" id="IPR012135">
    <property type="entry name" value="Dihydroorotate_DH_1_2"/>
</dbReference>
<comment type="cofactor">
    <cofactor evidence="1">
        <name>FMN</name>
        <dbReference type="ChEBI" id="CHEBI:58210"/>
    </cofactor>
</comment>
<dbReference type="NCBIfam" id="NF005741">
    <property type="entry name" value="PRK07565.1"/>
    <property type="match status" value="1"/>
</dbReference>
<keyword evidence="3" id="KW-0285">Flavoprotein</keyword>
<sequence length="341" mass="36219">MMDLTTHYLGMALRNPLVASPSPMTSTVDGVRGLADAGVGAVVLPSLFEEEVHHEQLRELHLMERFEDAFAEARSFFPTAAGAVPGTTKRYLSLVERAASSVDVPVMASLNASSDGGWTRFAHSMQEAGAAAIELNIYFVPGDPHTSGRLVEDRHVEILHHVKSAVSIPVAVKLSPHFSSPGQMVLRLDDAGADGVVLFNRFLHPDVDSDALAVVPGVALSSPEEGRLPRAWIAILHGRVVGSIAATTGVEDASDVAAYLLAGADVVMTASALLRHGAGHVGVLLDGLERWLERQRFQAVASARGRLAVPVGVDGTAYERVGYVSALEHAREHYAPLVPQG</sequence>
<evidence type="ECO:0000313" key="6">
    <source>
        <dbReference type="EMBL" id="EWT05704.1"/>
    </source>
</evidence>
<dbReference type="Gene3D" id="3.20.20.70">
    <property type="entry name" value="Aldolase class I"/>
    <property type="match status" value="1"/>
</dbReference>
<dbReference type="GO" id="GO:0044205">
    <property type="term" value="P:'de novo' UMP biosynthetic process"/>
    <property type="evidence" value="ECO:0007669"/>
    <property type="project" value="UniProtKB-UniPathway"/>
</dbReference>
<dbReference type="PIRSF" id="PIRSF000164">
    <property type="entry name" value="DHO_oxidase"/>
    <property type="match status" value="1"/>
</dbReference>
<dbReference type="InterPro" id="IPR013785">
    <property type="entry name" value="Aldolase_TIM"/>
</dbReference>
<dbReference type="GO" id="GO:0004152">
    <property type="term" value="F:dihydroorotate dehydrogenase activity"/>
    <property type="evidence" value="ECO:0007669"/>
    <property type="project" value="InterPro"/>
</dbReference>
<evidence type="ECO:0000256" key="1">
    <source>
        <dbReference type="ARBA" id="ARBA00001917"/>
    </source>
</evidence>
<proteinExistence type="predicted"/>
<evidence type="ECO:0000256" key="4">
    <source>
        <dbReference type="ARBA" id="ARBA00022643"/>
    </source>
</evidence>
<dbReference type="AlphaFoldDB" id="W9GP88"/>
<evidence type="ECO:0000256" key="3">
    <source>
        <dbReference type="ARBA" id="ARBA00022630"/>
    </source>
</evidence>
<comment type="caution">
    <text evidence="6">The sequence shown here is derived from an EMBL/GenBank/DDBJ whole genome shotgun (WGS) entry which is preliminary data.</text>
</comment>
<dbReference type="PANTHER" id="PTHR48109">
    <property type="entry name" value="DIHYDROOROTATE DEHYDROGENASE (QUINONE), MITOCHONDRIAL-RELATED"/>
    <property type="match status" value="1"/>
</dbReference>
<organism evidence="6 7">
    <name type="scientific">Intrasporangium chromatireducens Q5-1</name>
    <dbReference type="NCBI Taxonomy" id="584657"/>
    <lineage>
        <taxon>Bacteria</taxon>
        <taxon>Bacillati</taxon>
        <taxon>Actinomycetota</taxon>
        <taxon>Actinomycetes</taxon>
        <taxon>Micrococcales</taxon>
        <taxon>Intrasporangiaceae</taxon>
        <taxon>Intrasporangium</taxon>
    </lineage>
</organism>
<reference evidence="7" key="1">
    <citation type="submission" date="2013-08" db="EMBL/GenBank/DDBJ databases">
        <title>Intrasporangium oryzae NRRL B-24470.</title>
        <authorList>
            <person name="Liu H."/>
            <person name="Wang G."/>
        </authorList>
    </citation>
    <scope>NUCLEOTIDE SEQUENCE [LARGE SCALE GENOMIC DNA]</scope>
    <source>
        <strain evidence="7">Q5-1</strain>
    </source>
</reference>
<accession>W9GP88</accession>
<dbReference type="GO" id="GO:0005737">
    <property type="term" value="C:cytoplasm"/>
    <property type="evidence" value="ECO:0007669"/>
    <property type="project" value="TreeGrafter"/>
</dbReference>
<dbReference type="Proteomes" id="UP000019494">
    <property type="component" value="Unassembled WGS sequence"/>
</dbReference>
<dbReference type="PATRIC" id="fig|584657.3.peg.2402"/>
<evidence type="ECO:0008006" key="8">
    <source>
        <dbReference type="Google" id="ProtNLM"/>
    </source>
</evidence>
<evidence type="ECO:0000256" key="5">
    <source>
        <dbReference type="ARBA" id="ARBA00022975"/>
    </source>
</evidence>
<dbReference type="PANTHER" id="PTHR48109:SF3">
    <property type="entry name" value="SLL0744 PROTEIN"/>
    <property type="match status" value="1"/>
</dbReference>
<dbReference type="EMBL" id="AWQS01000093">
    <property type="protein sequence ID" value="EWT05704.1"/>
    <property type="molecule type" value="Genomic_DNA"/>
</dbReference>
<name>W9GP88_9MICO</name>
<dbReference type="UniPathway" id="UPA00070"/>
<evidence type="ECO:0000313" key="7">
    <source>
        <dbReference type="Proteomes" id="UP000019494"/>
    </source>
</evidence>
<evidence type="ECO:0000256" key="2">
    <source>
        <dbReference type="ARBA" id="ARBA00004725"/>
    </source>
</evidence>
<dbReference type="InterPro" id="IPR050074">
    <property type="entry name" value="DHO_dehydrogenase"/>
</dbReference>
<keyword evidence="5" id="KW-0665">Pyrimidine biosynthesis</keyword>
<comment type="pathway">
    <text evidence="2">Pyrimidine metabolism; UMP biosynthesis via de novo pathway.</text>
</comment>
<dbReference type="CDD" id="cd04739">
    <property type="entry name" value="DHOD_like"/>
    <property type="match status" value="1"/>
</dbReference>
<gene>
    <name evidence="6" type="ORF">N864_02930</name>
</gene>
<keyword evidence="7" id="KW-1185">Reference proteome</keyword>
<protein>
    <recommendedName>
        <fullName evidence="8">Dihydroorotate dehydrogenase</fullName>
    </recommendedName>
</protein>
<dbReference type="SUPFAM" id="SSF51395">
    <property type="entry name" value="FMN-linked oxidoreductases"/>
    <property type="match status" value="1"/>
</dbReference>
<keyword evidence="4" id="KW-0288">FMN</keyword>